<dbReference type="InterPro" id="IPR000801">
    <property type="entry name" value="Esterase-like"/>
</dbReference>
<dbReference type="AlphaFoldDB" id="A0A9E8MUX4"/>
<dbReference type="PANTHER" id="PTHR48098">
    <property type="entry name" value="ENTEROCHELIN ESTERASE-RELATED"/>
    <property type="match status" value="1"/>
</dbReference>
<dbReference type="Gene3D" id="3.40.50.1820">
    <property type="entry name" value="alpha/beta hydrolase"/>
    <property type="match status" value="1"/>
</dbReference>
<dbReference type="KEGG" id="lnu:N7U66_15090"/>
<accession>A0A9E8MUX4</accession>
<dbReference type="InterPro" id="IPR050583">
    <property type="entry name" value="Mycobacterial_A85_antigen"/>
</dbReference>
<dbReference type="PANTHER" id="PTHR48098:SF6">
    <property type="entry name" value="FERRI-BACILLIBACTIN ESTERASE BESA"/>
    <property type="match status" value="1"/>
</dbReference>
<sequence>MEGFISEKTLDYLKLGVKDSIFQVEINSNVDEKLNGDAYLKFMVDEVKPYIDATYSTKRDKDNTFVSGSSMGGLMAMYAICEYPKVFGGAACLSTHWPGTMPQKMNPIPNAIFAYLEKKLPSPIDHKLYFDFGTKTLDKNYLQYEDTVNEIFADAGYDYSNFRNLEFEGADHSELSWQKRFDIPLTFLLGK</sequence>
<dbReference type="SUPFAM" id="SSF53474">
    <property type="entry name" value="alpha/beta-Hydrolases"/>
    <property type="match status" value="1"/>
</dbReference>
<dbReference type="Pfam" id="PF00756">
    <property type="entry name" value="Esterase"/>
    <property type="match status" value="1"/>
</dbReference>
<proteinExistence type="predicted"/>
<gene>
    <name evidence="1" type="ORF">N7U66_15090</name>
</gene>
<protein>
    <submittedName>
        <fullName evidence="1">Alpha/beta hydrolase-fold protein</fullName>
    </submittedName>
</protein>
<evidence type="ECO:0000313" key="1">
    <source>
        <dbReference type="EMBL" id="WAC01374.1"/>
    </source>
</evidence>
<keyword evidence="1" id="KW-0378">Hydrolase</keyword>
<evidence type="ECO:0000313" key="2">
    <source>
        <dbReference type="Proteomes" id="UP001164705"/>
    </source>
</evidence>
<dbReference type="Proteomes" id="UP001164705">
    <property type="component" value="Chromosome"/>
</dbReference>
<dbReference type="GO" id="GO:0016787">
    <property type="term" value="F:hydrolase activity"/>
    <property type="evidence" value="ECO:0007669"/>
    <property type="project" value="UniProtKB-KW"/>
</dbReference>
<keyword evidence="2" id="KW-1185">Reference proteome</keyword>
<reference evidence="1" key="1">
    <citation type="submission" date="2022-11" db="EMBL/GenBank/DDBJ databases">
        <title>Lacinutrix neustonica HL-RS19T sp. nov., isolated from the surface microlayer sample of brackish Lake Shihwa.</title>
        <authorList>
            <person name="Choi J.Y."/>
            <person name="Hwang C.Y."/>
        </authorList>
    </citation>
    <scope>NUCLEOTIDE SEQUENCE</scope>
    <source>
        <strain evidence="1">HL-RS19</strain>
    </source>
</reference>
<dbReference type="EMBL" id="CP113088">
    <property type="protein sequence ID" value="WAC01374.1"/>
    <property type="molecule type" value="Genomic_DNA"/>
</dbReference>
<organism evidence="1 2">
    <name type="scientific">Lacinutrix neustonica</name>
    <dbReference type="NCBI Taxonomy" id="2980107"/>
    <lineage>
        <taxon>Bacteria</taxon>
        <taxon>Pseudomonadati</taxon>
        <taxon>Bacteroidota</taxon>
        <taxon>Flavobacteriia</taxon>
        <taxon>Flavobacteriales</taxon>
        <taxon>Flavobacteriaceae</taxon>
        <taxon>Lacinutrix</taxon>
    </lineage>
</organism>
<dbReference type="RefSeq" id="WP_267675988.1">
    <property type="nucleotide sequence ID" value="NZ_CP113088.1"/>
</dbReference>
<name>A0A9E8MUX4_9FLAO</name>
<dbReference type="InterPro" id="IPR029058">
    <property type="entry name" value="AB_hydrolase_fold"/>
</dbReference>